<dbReference type="RefSeq" id="WP_136852410.1">
    <property type="nucleotide sequence ID" value="NZ_SWCI01000003.1"/>
</dbReference>
<gene>
    <name evidence="1" type="ORF">FCL40_06815</name>
</gene>
<dbReference type="EMBL" id="SWCI01000003">
    <property type="protein sequence ID" value="TKB49860.1"/>
    <property type="molecule type" value="Genomic_DNA"/>
</dbReference>
<proteinExistence type="predicted"/>
<name>A0A4U1BFZ1_9GAMM</name>
<dbReference type="Proteomes" id="UP000305674">
    <property type="component" value="Unassembled WGS sequence"/>
</dbReference>
<organism evidence="1 2">
    <name type="scientific">Ferrimonas sediminicola</name>
    <dbReference type="NCBI Taxonomy" id="2569538"/>
    <lineage>
        <taxon>Bacteria</taxon>
        <taxon>Pseudomonadati</taxon>
        <taxon>Pseudomonadota</taxon>
        <taxon>Gammaproteobacteria</taxon>
        <taxon>Alteromonadales</taxon>
        <taxon>Ferrimonadaceae</taxon>
        <taxon>Ferrimonas</taxon>
    </lineage>
</organism>
<accession>A0A4U1BFZ1</accession>
<comment type="caution">
    <text evidence="1">The sequence shown here is derived from an EMBL/GenBank/DDBJ whole genome shotgun (WGS) entry which is preliminary data.</text>
</comment>
<evidence type="ECO:0000313" key="2">
    <source>
        <dbReference type="Proteomes" id="UP000305674"/>
    </source>
</evidence>
<evidence type="ECO:0000313" key="1">
    <source>
        <dbReference type="EMBL" id="TKB49860.1"/>
    </source>
</evidence>
<keyword evidence="2" id="KW-1185">Reference proteome</keyword>
<protein>
    <submittedName>
        <fullName evidence="1">Uncharacterized protein</fullName>
    </submittedName>
</protein>
<dbReference type="AlphaFoldDB" id="A0A4U1BFZ1"/>
<reference evidence="1 2" key="1">
    <citation type="submission" date="2019-04" db="EMBL/GenBank/DDBJ databases">
        <authorList>
            <person name="Hwang J.C."/>
        </authorList>
    </citation>
    <scope>NUCLEOTIDE SEQUENCE [LARGE SCALE GENOMIC DNA]</scope>
    <source>
        <strain evidence="1 2">IMCC35001</strain>
    </source>
</reference>
<sequence>MRAQYCHIGNQMIEVALIDGVMTIKGHGSLSDVTVDIPYQEALEAARTYVEQHGGELPKLYRAGWMAEENRYADKGIYSSDPGLQVWQDKKKSGETN</sequence>
<dbReference type="OrthoDB" id="6400572at2"/>